<comment type="caution">
    <text evidence="2">The sequence shown here is derived from an EMBL/GenBank/DDBJ whole genome shotgun (WGS) entry which is preliminary data.</text>
</comment>
<proteinExistence type="predicted"/>
<feature type="compositionally biased region" description="Polar residues" evidence="1">
    <location>
        <begin position="324"/>
        <end position="338"/>
    </location>
</feature>
<evidence type="ECO:0000313" key="2">
    <source>
        <dbReference type="EMBL" id="CAK1590227.1"/>
    </source>
</evidence>
<evidence type="ECO:0000256" key="1">
    <source>
        <dbReference type="SAM" id="MobiDB-lite"/>
    </source>
</evidence>
<feature type="compositionally biased region" description="Basic and acidic residues" evidence="1">
    <location>
        <begin position="30"/>
        <end position="40"/>
    </location>
</feature>
<sequence length="338" mass="39312">MPKRRRESKEERLERKLNKYKKKYERCKRRKDEHSKDNRNENVVGDIVESIESEEEIILENIEPEEEEEVEIMEIKEQHLEEDIIEAMGPPISTESLYGQPIHPEIYKRVEGILMEGLTNEKIKTYKKEQLIPENTILLEAPLLNPELHMIQESVKTRDKKIENRQNLLGLATGTILKCVDNLTKQDFNKLDIIKNMTEAARILAHLHSEDTAIRKNLLIPHLDKTISKTLVDLKRDKFLFGEKLSECVKSATSLQKSASNLLKKSIPKPFKPRQNSSTKNYYPPQHQGTQRKMFRGNQNFQRPATKVQAPAVTRSHPHKQKITDNNVPNTHRGNTFC</sequence>
<accession>A0AAV1L8A3</accession>
<gene>
    <name evidence="2" type="ORF">PARMNEM_LOCUS10617</name>
</gene>
<evidence type="ECO:0000313" key="3">
    <source>
        <dbReference type="Proteomes" id="UP001314205"/>
    </source>
</evidence>
<dbReference type="PANTHER" id="PTHR34239">
    <property type="entry name" value="APPLE DOMAIN-CONTAINING PROTEIN"/>
    <property type="match status" value="1"/>
</dbReference>
<protein>
    <submittedName>
        <fullName evidence="2">Uncharacterized protein</fullName>
    </submittedName>
</protein>
<feature type="region of interest" description="Disordered" evidence="1">
    <location>
        <begin position="304"/>
        <end position="338"/>
    </location>
</feature>
<name>A0AAV1L8A3_9NEOP</name>
<dbReference type="PANTHER" id="PTHR34239:SF2">
    <property type="entry name" value="TRANSPOSABLE ELEMENT P TRANSPOSASE_THAP9 CONSERVED DOMAIN-CONTAINING PROTEIN"/>
    <property type="match status" value="1"/>
</dbReference>
<feature type="region of interest" description="Disordered" evidence="1">
    <location>
        <begin position="22"/>
        <end position="44"/>
    </location>
</feature>
<organism evidence="2 3">
    <name type="scientific">Parnassius mnemosyne</name>
    <name type="common">clouded apollo</name>
    <dbReference type="NCBI Taxonomy" id="213953"/>
    <lineage>
        <taxon>Eukaryota</taxon>
        <taxon>Metazoa</taxon>
        <taxon>Ecdysozoa</taxon>
        <taxon>Arthropoda</taxon>
        <taxon>Hexapoda</taxon>
        <taxon>Insecta</taxon>
        <taxon>Pterygota</taxon>
        <taxon>Neoptera</taxon>
        <taxon>Endopterygota</taxon>
        <taxon>Lepidoptera</taxon>
        <taxon>Glossata</taxon>
        <taxon>Ditrysia</taxon>
        <taxon>Papilionoidea</taxon>
        <taxon>Papilionidae</taxon>
        <taxon>Parnassiinae</taxon>
        <taxon>Parnassini</taxon>
        <taxon>Parnassius</taxon>
        <taxon>Driopa</taxon>
    </lineage>
</organism>
<dbReference type="Proteomes" id="UP001314205">
    <property type="component" value="Unassembled WGS sequence"/>
</dbReference>
<dbReference type="AlphaFoldDB" id="A0AAV1L8A3"/>
<reference evidence="2 3" key="1">
    <citation type="submission" date="2023-11" db="EMBL/GenBank/DDBJ databases">
        <authorList>
            <person name="Hedman E."/>
            <person name="Englund M."/>
            <person name="Stromberg M."/>
            <person name="Nyberg Akerstrom W."/>
            <person name="Nylinder S."/>
            <person name="Jareborg N."/>
            <person name="Kallberg Y."/>
            <person name="Kronander E."/>
        </authorList>
    </citation>
    <scope>NUCLEOTIDE SEQUENCE [LARGE SCALE GENOMIC DNA]</scope>
</reference>
<keyword evidence="3" id="KW-1185">Reference proteome</keyword>
<dbReference type="EMBL" id="CAVLGL010000085">
    <property type="protein sequence ID" value="CAK1590227.1"/>
    <property type="molecule type" value="Genomic_DNA"/>
</dbReference>
<feature type="compositionally biased region" description="Polar residues" evidence="1">
    <location>
        <begin position="274"/>
        <end position="288"/>
    </location>
</feature>
<feature type="region of interest" description="Disordered" evidence="1">
    <location>
        <begin position="267"/>
        <end position="288"/>
    </location>
</feature>